<reference evidence="1 2" key="1">
    <citation type="submission" date="2016-04" db="EMBL/GenBank/DDBJ databases">
        <title>The genome of Intoshia linei affirms orthonectids as highly simplified spiralians.</title>
        <authorList>
            <person name="Mikhailov K.V."/>
            <person name="Slusarev G.S."/>
            <person name="Nikitin M.A."/>
            <person name="Logacheva M.D."/>
            <person name="Penin A."/>
            <person name="Aleoshin V."/>
            <person name="Panchin Y.V."/>
        </authorList>
    </citation>
    <scope>NUCLEOTIDE SEQUENCE [LARGE SCALE GENOMIC DNA]</scope>
    <source>
        <strain evidence="1">Intl2013</strain>
        <tissue evidence="1">Whole animal</tissue>
    </source>
</reference>
<organism evidence="1 2">
    <name type="scientific">Intoshia linei</name>
    <dbReference type="NCBI Taxonomy" id="1819745"/>
    <lineage>
        <taxon>Eukaryota</taxon>
        <taxon>Metazoa</taxon>
        <taxon>Spiralia</taxon>
        <taxon>Lophotrochozoa</taxon>
        <taxon>Mesozoa</taxon>
        <taxon>Orthonectida</taxon>
        <taxon>Rhopaluridae</taxon>
        <taxon>Intoshia</taxon>
    </lineage>
</organism>
<evidence type="ECO:0000313" key="2">
    <source>
        <dbReference type="Proteomes" id="UP000078046"/>
    </source>
</evidence>
<dbReference type="EMBL" id="LWCA01001278">
    <property type="protein sequence ID" value="OAF65467.1"/>
    <property type="molecule type" value="Genomic_DNA"/>
</dbReference>
<sequence length="110" mass="12884">MWASTYCGSACESWFGKVLHYRFMVMLPIEIGKDFFNIFPWHGIDKEFPHSAVVFREAREIMSYLDIGQQVIVSSYIEMIREYMIQRLPNPGVISVRKCENVVKRLDISS</sequence>
<proteinExistence type="predicted"/>
<dbReference type="AlphaFoldDB" id="A0A177ATW9"/>
<dbReference type="OrthoDB" id="6273808at2759"/>
<protein>
    <submittedName>
        <fullName evidence="1">Uncharacterized protein</fullName>
    </submittedName>
</protein>
<accession>A0A177ATW9</accession>
<gene>
    <name evidence="1" type="ORF">A3Q56_06824</name>
</gene>
<dbReference type="Proteomes" id="UP000078046">
    <property type="component" value="Unassembled WGS sequence"/>
</dbReference>
<keyword evidence="2" id="KW-1185">Reference proteome</keyword>
<comment type="caution">
    <text evidence="1">The sequence shown here is derived from an EMBL/GenBank/DDBJ whole genome shotgun (WGS) entry which is preliminary data.</text>
</comment>
<evidence type="ECO:0000313" key="1">
    <source>
        <dbReference type="EMBL" id="OAF65467.1"/>
    </source>
</evidence>
<name>A0A177ATW9_9BILA</name>